<feature type="compositionally biased region" description="Gly residues" evidence="1">
    <location>
        <begin position="348"/>
        <end position="369"/>
    </location>
</feature>
<accession>A0ABZ2YQS9</accession>
<dbReference type="Gene3D" id="2.60.40.10">
    <property type="entry name" value="Immunoglobulins"/>
    <property type="match status" value="2"/>
</dbReference>
<feature type="compositionally biased region" description="Basic and acidic residues" evidence="1">
    <location>
        <begin position="214"/>
        <end position="226"/>
    </location>
</feature>
<evidence type="ECO:0000313" key="3">
    <source>
        <dbReference type="EMBL" id="WZN41727.1"/>
    </source>
</evidence>
<sequence>MKTIQKEQTISRRKRTAIPAPVENHIVPGEAEDNARLIMLRPAPRLLAGRVENARKLEEKFNKKFGGKVAVKVESDPAQTSAMLEQIRQIRQQFGVKLLTDLSPLVLKKPLYKVTAGWHLIASPKAGVKLQAPAKGKIKADTAVIMAGTLDLSNTTLEIAPEIHTLMIIAEKLICGKNARITWKYPQGKPAHMPDDASLDGQGFPGVVLIPGTDHGRDGMPGKRGDAGVNGTNGRPAPNVQLWVKELVNVPDFDLRGEDGGTGGKGQRGGHGGRGADGKRGRESVAKTRCWINHEAGNGGHGGDGGPGGNGGQGGNGGDGGYVLIGVPDGMLEKSISDSPFTPRIDGGDAGDGGAGGDGGTGGRGGKSGNIGACRTGRDGQAGALGQPGKTGPKGKSAGRNGTLEFFTFTEDEWEELLSRPFITEVEPAYTFPGNKITISGTAFVKGDKVLMENAGALKTTLNPDQSLTATVPATAKGGRQVVRVLRKSDNIYSNPYAVWVKPQIDKVPDVLIPGEVMAITGQGFLPGAYVLINGKSAVTPTVTEKAIAFLVPKDAAHMQAVEYILQVHNPDGMVSNKVSTKKVLELGIPFEYGKHNFAFGNFKDGAPSWKGFKETFGTAEVVFEMFKNAPLTGAFYGLYYKYLLGEAKGGYATGFCTALSSIVADKFWKGDNDTFKTPRSKLHAKLTWVHGRLLSRESLIHFHDQSRKGIAMVEQTARTIETVFKKGCDANQAPLLFFIPSGAIWDKGYAKKLGSTHCIMPYKFRYPKGHKGAKLNAQQTTTVNDLHDVRLYCWDCNHPENPDCYIRFRNENGVLHFDYHVEDGKKNLIKVSSADKITLGNISNGKYLYSDHDLPYSGVFGLKEFVVDFLLSPADLEITDAEGRKTGNFNGKLYSNIPDSMPCYLVDGAYMLPKGAALSRRIVGNGKGTYTYNSILPDGTTVKLEGVETKPGQVDIVRMNADASQVKIAMQEEKPFSFTFSRLVGDQVRALTISGIASGAGKECEVNVAPELGELRLGNRSGIRNVKVYAASALLTAEKPVEREVQVSIPGNHTLKINVKDWNKLDLQTATEAL</sequence>
<dbReference type="InterPro" id="IPR014756">
    <property type="entry name" value="Ig_E-set"/>
</dbReference>
<dbReference type="RefSeq" id="WP_341836575.1">
    <property type="nucleotide sequence ID" value="NZ_CP149822.1"/>
</dbReference>
<keyword evidence="4" id="KW-1185">Reference proteome</keyword>
<dbReference type="EMBL" id="CP149822">
    <property type="protein sequence ID" value="WZN41727.1"/>
    <property type="molecule type" value="Genomic_DNA"/>
</dbReference>
<dbReference type="InterPro" id="IPR002909">
    <property type="entry name" value="IPT_dom"/>
</dbReference>
<protein>
    <submittedName>
        <fullName evidence="3">IPT/TIG domain-containing protein</fullName>
    </submittedName>
</protein>
<name>A0ABZ2YQS9_9BACT</name>
<organism evidence="3 4">
    <name type="scientific">Chitinophaga pollutisoli</name>
    <dbReference type="NCBI Taxonomy" id="3133966"/>
    <lineage>
        <taxon>Bacteria</taxon>
        <taxon>Pseudomonadati</taxon>
        <taxon>Bacteroidota</taxon>
        <taxon>Chitinophagia</taxon>
        <taxon>Chitinophagales</taxon>
        <taxon>Chitinophagaceae</taxon>
        <taxon>Chitinophaga</taxon>
    </lineage>
</organism>
<dbReference type="InterPro" id="IPR013783">
    <property type="entry name" value="Ig-like_fold"/>
</dbReference>
<dbReference type="Proteomes" id="UP001485459">
    <property type="component" value="Chromosome"/>
</dbReference>
<feature type="compositionally biased region" description="Gly residues" evidence="1">
    <location>
        <begin position="297"/>
        <end position="323"/>
    </location>
</feature>
<feature type="domain" description="IPT/TIG" evidence="2">
    <location>
        <begin position="421"/>
        <end position="497"/>
    </location>
</feature>
<dbReference type="SUPFAM" id="SSF81296">
    <property type="entry name" value="E set domains"/>
    <property type="match status" value="2"/>
</dbReference>
<dbReference type="Pfam" id="PF01833">
    <property type="entry name" value="TIG"/>
    <property type="match status" value="1"/>
</dbReference>
<feature type="compositionally biased region" description="Gly residues" evidence="1">
    <location>
        <begin position="260"/>
        <end position="273"/>
    </location>
</feature>
<evidence type="ECO:0000259" key="2">
    <source>
        <dbReference type="Pfam" id="PF01833"/>
    </source>
</evidence>
<reference evidence="4" key="1">
    <citation type="submission" date="2024-03" db="EMBL/GenBank/DDBJ databases">
        <title>Chitinophaga horti sp. nov., isolated from garden soil.</title>
        <authorList>
            <person name="Lee D.S."/>
            <person name="Han D.M."/>
            <person name="Baek J.H."/>
            <person name="Choi D.G."/>
            <person name="Jeon J.H."/>
            <person name="Jeon C.O."/>
        </authorList>
    </citation>
    <scope>NUCLEOTIDE SEQUENCE [LARGE SCALE GENOMIC DNA]</scope>
    <source>
        <strain evidence="4">GPA1</strain>
    </source>
</reference>
<evidence type="ECO:0000256" key="1">
    <source>
        <dbReference type="SAM" id="MobiDB-lite"/>
    </source>
</evidence>
<feature type="region of interest" description="Disordered" evidence="1">
    <location>
        <begin position="214"/>
        <end position="236"/>
    </location>
</feature>
<proteinExistence type="predicted"/>
<evidence type="ECO:0000313" key="4">
    <source>
        <dbReference type="Proteomes" id="UP001485459"/>
    </source>
</evidence>
<gene>
    <name evidence="3" type="ORF">WJU16_01575</name>
</gene>
<feature type="region of interest" description="Disordered" evidence="1">
    <location>
        <begin position="254"/>
        <end position="401"/>
    </location>
</feature>
<feature type="compositionally biased region" description="Basic and acidic residues" evidence="1">
    <location>
        <begin position="274"/>
        <end position="286"/>
    </location>
</feature>